<keyword evidence="2" id="KW-0408">Iron</keyword>
<comment type="caution">
    <text evidence="4">The sequence shown here is derived from an EMBL/GenBank/DDBJ whole genome shotgun (WGS) entry which is preliminary data.</text>
</comment>
<dbReference type="InterPro" id="IPR038492">
    <property type="entry name" value="GBBH-like_N_sf"/>
</dbReference>
<dbReference type="GO" id="GO:0046872">
    <property type="term" value="F:metal ion binding"/>
    <property type="evidence" value="ECO:0007669"/>
    <property type="project" value="UniProtKB-KW"/>
</dbReference>
<dbReference type="Gene3D" id="3.30.2020.30">
    <property type="match status" value="1"/>
</dbReference>
<evidence type="ECO:0000256" key="1">
    <source>
        <dbReference type="ARBA" id="ARBA00022723"/>
    </source>
</evidence>
<dbReference type="RefSeq" id="WP_179704431.1">
    <property type="nucleotide sequence ID" value="NZ_JACCAU010000001.1"/>
</dbReference>
<evidence type="ECO:0000313" key="4">
    <source>
        <dbReference type="EMBL" id="NYH20045.1"/>
    </source>
</evidence>
<protein>
    <submittedName>
        <fullName evidence="4">DUF971 family protein</fullName>
    </submittedName>
</protein>
<proteinExistence type="predicted"/>
<evidence type="ECO:0000256" key="2">
    <source>
        <dbReference type="ARBA" id="ARBA00023004"/>
    </source>
</evidence>
<organism evidence="4 5">
    <name type="scientific">Paraburkholderia bryophila</name>
    <dbReference type="NCBI Taxonomy" id="420952"/>
    <lineage>
        <taxon>Bacteria</taxon>
        <taxon>Pseudomonadati</taxon>
        <taxon>Pseudomonadota</taxon>
        <taxon>Betaproteobacteria</taxon>
        <taxon>Burkholderiales</taxon>
        <taxon>Burkholderiaceae</taxon>
        <taxon>Paraburkholderia</taxon>
    </lineage>
</organism>
<dbReference type="PANTHER" id="PTHR35303:SF8">
    <property type="entry name" value="GAMMA-BUTYROBETAINE HYDROXYLASE-LIKE N-TERMINAL DOMAIN-CONTAINING PROTEIN"/>
    <property type="match status" value="1"/>
</dbReference>
<evidence type="ECO:0000313" key="5">
    <source>
        <dbReference type="Proteomes" id="UP000572540"/>
    </source>
</evidence>
<dbReference type="PANTHER" id="PTHR35303">
    <property type="entry name" value="OS02G0197800 PROTEIN"/>
    <property type="match status" value="1"/>
</dbReference>
<dbReference type="Pfam" id="PF06155">
    <property type="entry name" value="GBBH-like_N"/>
    <property type="match status" value="1"/>
</dbReference>
<evidence type="ECO:0000259" key="3">
    <source>
        <dbReference type="Pfam" id="PF06155"/>
    </source>
</evidence>
<name>A0A7Z0B4U0_9BURK</name>
<reference evidence="4 5" key="1">
    <citation type="submission" date="2020-07" db="EMBL/GenBank/DDBJ databases">
        <title>Exploring microbial biodiversity for novel pathways involved in the catabolism of aromatic compounds derived from lignin.</title>
        <authorList>
            <person name="Elkins J."/>
        </authorList>
    </citation>
    <scope>NUCLEOTIDE SEQUENCE [LARGE SCALE GENOMIC DNA]</scope>
    <source>
        <strain evidence="4 5">H2C3B</strain>
    </source>
</reference>
<sequence length="103" mass="11082">MNLPNRVELNADAMILHWPGAAAQRIAHRTLRNACPCAGCRRVRIAGGEIAHAKDVVVTTIQPMGYGVQLVFSDGHDRGIFPWPYLHALPEIASTVAAAALTT</sequence>
<dbReference type="AlphaFoldDB" id="A0A7Z0B4U0"/>
<gene>
    <name evidence="4" type="ORF">GGD41_007273</name>
</gene>
<dbReference type="Proteomes" id="UP000572540">
    <property type="component" value="Unassembled WGS sequence"/>
</dbReference>
<dbReference type="InterPro" id="IPR010376">
    <property type="entry name" value="GBBH-like_N"/>
</dbReference>
<dbReference type="EMBL" id="JACCAU010000001">
    <property type="protein sequence ID" value="NYH20045.1"/>
    <property type="molecule type" value="Genomic_DNA"/>
</dbReference>
<keyword evidence="1" id="KW-0479">Metal-binding</keyword>
<accession>A0A7Z0B4U0</accession>
<feature type="domain" description="Gamma-butyrobetaine hydroxylase-like N-terminal" evidence="3">
    <location>
        <begin position="11"/>
        <end position="87"/>
    </location>
</feature>